<dbReference type="OrthoDB" id="10469598at2759"/>
<proteinExistence type="predicted"/>
<reference evidence="2 3" key="1">
    <citation type="journal article" date="2018" name="Sci. Rep.">
        <title>Characterisation of pathogen-specific regions and novel effector candidates in Fusarium oxysporum f. sp. cepae.</title>
        <authorList>
            <person name="Armitage A.D."/>
            <person name="Taylor A."/>
            <person name="Sobczyk M.K."/>
            <person name="Baxter L."/>
            <person name="Greenfield B.P."/>
            <person name="Bates H.J."/>
            <person name="Wilson F."/>
            <person name="Jackson A.C."/>
            <person name="Ott S."/>
            <person name="Harrison R.J."/>
            <person name="Clarkson J.P."/>
        </authorList>
    </citation>
    <scope>NUCLEOTIDE SEQUENCE [LARGE SCALE GENOMIC DNA]</scope>
    <source>
        <strain evidence="2 3">Fo_A28</strain>
    </source>
</reference>
<gene>
    <name evidence="2" type="ORF">BFJ68_g17504</name>
</gene>
<dbReference type="Proteomes" id="UP000285860">
    <property type="component" value="Unassembled WGS sequence"/>
</dbReference>
<evidence type="ECO:0000313" key="3">
    <source>
        <dbReference type="Proteomes" id="UP000285860"/>
    </source>
</evidence>
<evidence type="ECO:0000313" key="2">
    <source>
        <dbReference type="EMBL" id="RKK82837.1"/>
    </source>
</evidence>
<organism evidence="2 3">
    <name type="scientific">Fusarium oxysporum</name>
    <name type="common">Fusarium vascular wilt</name>
    <dbReference type="NCBI Taxonomy" id="5507"/>
    <lineage>
        <taxon>Eukaryota</taxon>
        <taxon>Fungi</taxon>
        <taxon>Dikarya</taxon>
        <taxon>Ascomycota</taxon>
        <taxon>Pezizomycotina</taxon>
        <taxon>Sordariomycetes</taxon>
        <taxon>Hypocreomycetidae</taxon>
        <taxon>Hypocreales</taxon>
        <taxon>Nectriaceae</taxon>
        <taxon>Fusarium</taxon>
        <taxon>Fusarium oxysporum species complex</taxon>
    </lineage>
</organism>
<sequence length="144" mass="16406">MIPDLEQMYKRVLARLDGEFGTPKAWYGVKSRHREFLLVIWGYGDYGDLYLYGRTQYFFIVFMKDAQNVDRNIGHLLAAVQEASSWQGAEFQDPWVGNNPLVPKDGSGYVWLNPGRDRKGPRPQKGQLANIRNLVDAQANPDGS</sequence>
<protein>
    <submittedName>
        <fullName evidence="2">Uncharacterized protein</fullName>
    </submittedName>
</protein>
<dbReference type="AlphaFoldDB" id="A0A420N6I6"/>
<evidence type="ECO:0000256" key="1">
    <source>
        <dbReference type="SAM" id="MobiDB-lite"/>
    </source>
</evidence>
<name>A0A420N6I6_FUSOX</name>
<dbReference type="EMBL" id="MRCY01000587">
    <property type="protein sequence ID" value="RKK82837.1"/>
    <property type="molecule type" value="Genomic_DNA"/>
</dbReference>
<feature type="region of interest" description="Disordered" evidence="1">
    <location>
        <begin position="115"/>
        <end position="144"/>
    </location>
</feature>
<comment type="caution">
    <text evidence="2">The sequence shown here is derived from an EMBL/GenBank/DDBJ whole genome shotgun (WGS) entry which is preliminary data.</text>
</comment>
<accession>A0A420N6I6</accession>
<dbReference type="VEuPathDB" id="FungiDB:FOZG_17947"/>